<keyword evidence="6" id="KW-1003">Cell membrane</keyword>
<dbReference type="EMBL" id="LR778114">
    <property type="protein sequence ID" value="CAB1128790.1"/>
    <property type="molecule type" value="Genomic_DNA"/>
</dbReference>
<dbReference type="Pfam" id="PF01925">
    <property type="entry name" value="TauE"/>
    <property type="match status" value="1"/>
</dbReference>
<dbReference type="AlphaFoldDB" id="A0A6F8ZG85"/>
<feature type="transmembrane region" description="Helical" evidence="6">
    <location>
        <begin position="104"/>
        <end position="122"/>
    </location>
</feature>
<feature type="transmembrane region" description="Helical" evidence="6">
    <location>
        <begin position="177"/>
        <end position="200"/>
    </location>
</feature>
<dbReference type="GO" id="GO:0005886">
    <property type="term" value="C:plasma membrane"/>
    <property type="evidence" value="ECO:0007669"/>
    <property type="project" value="UniProtKB-SubCell"/>
</dbReference>
<keyword evidence="5 6" id="KW-0472">Membrane</keyword>
<feature type="transmembrane region" description="Helical" evidence="6">
    <location>
        <begin position="73"/>
        <end position="92"/>
    </location>
</feature>
<protein>
    <recommendedName>
        <fullName evidence="6">Probable membrane transporter protein</fullName>
    </recommendedName>
</protein>
<feature type="transmembrane region" description="Helical" evidence="6">
    <location>
        <begin position="236"/>
        <end position="254"/>
    </location>
</feature>
<organism evidence="7 8">
    <name type="scientific">Candidatus Hydrogenisulfobacillus filiaventi</name>
    <dbReference type="NCBI Taxonomy" id="2707344"/>
    <lineage>
        <taxon>Bacteria</taxon>
        <taxon>Bacillati</taxon>
        <taxon>Bacillota</taxon>
        <taxon>Clostridia</taxon>
        <taxon>Eubacteriales</taxon>
        <taxon>Clostridiales Family XVII. Incertae Sedis</taxon>
        <taxon>Candidatus Hydrogenisulfobacillus</taxon>
    </lineage>
</organism>
<dbReference type="InterPro" id="IPR002781">
    <property type="entry name" value="TM_pro_TauE-like"/>
</dbReference>
<feature type="transmembrane region" description="Helical" evidence="6">
    <location>
        <begin position="206"/>
        <end position="227"/>
    </location>
</feature>
<name>A0A6F8ZG85_9FIRM</name>
<gene>
    <name evidence="7" type="ORF">R50_1284</name>
</gene>
<accession>A0A6F8ZG85</accession>
<evidence type="ECO:0000313" key="7">
    <source>
        <dbReference type="EMBL" id="CAB1128790.1"/>
    </source>
</evidence>
<feature type="transmembrane region" description="Helical" evidence="6">
    <location>
        <begin position="142"/>
        <end position="165"/>
    </location>
</feature>
<reference evidence="7 8" key="1">
    <citation type="submission" date="2020-02" db="EMBL/GenBank/DDBJ databases">
        <authorList>
            <person name="Hogendoorn C."/>
        </authorList>
    </citation>
    <scope>NUCLEOTIDE SEQUENCE [LARGE SCALE GENOMIC DNA]</scope>
    <source>
        <strain evidence="7">R501</strain>
    </source>
</reference>
<dbReference type="InterPro" id="IPR051598">
    <property type="entry name" value="TSUP/Inactive_protease-like"/>
</dbReference>
<dbReference type="KEGG" id="hfv:R50_1284"/>
<keyword evidence="3 6" id="KW-0812">Transmembrane</keyword>
<evidence type="ECO:0000256" key="6">
    <source>
        <dbReference type="RuleBase" id="RU363041"/>
    </source>
</evidence>
<proteinExistence type="inferred from homology"/>
<comment type="subcellular location">
    <subcellularLocation>
        <location evidence="6">Cell membrane</location>
        <topology evidence="6">Multi-pass membrane protein</topology>
    </subcellularLocation>
    <subcellularLocation>
        <location evidence="1">Membrane</location>
        <topology evidence="1">Multi-pass membrane protein</topology>
    </subcellularLocation>
</comment>
<evidence type="ECO:0000256" key="5">
    <source>
        <dbReference type="ARBA" id="ARBA00023136"/>
    </source>
</evidence>
<evidence type="ECO:0000313" key="8">
    <source>
        <dbReference type="Proteomes" id="UP000503399"/>
    </source>
</evidence>
<evidence type="ECO:0000256" key="3">
    <source>
        <dbReference type="ARBA" id="ARBA00022692"/>
    </source>
</evidence>
<dbReference type="Proteomes" id="UP000503399">
    <property type="component" value="Chromosome"/>
</dbReference>
<dbReference type="PANTHER" id="PTHR43701">
    <property type="entry name" value="MEMBRANE TRANSPORTER PROTEIN MJ0441-RELATED"/>
    <property type="match status" value="1"/>
</dbReference>
<keyword evidence="8" id="KW-1185">Reference proteome</keyword>
<dbReference type="PANTHER" id="PTHR43701:SF2">
    <property type="entry name" value="MEMBRANE TRANSPORTER PROTEIN YJNA-RELATED"/>
    <property type="match status" value="1"/>
</dbReference>
<feature type="transmembrane region" description="Helical" evidence="6">
    <location>
        <begin position="12"/>
        <end position="41"/>
    </location>
</feature>
<evidence type="ECO:0000256" key="4">
    <source>
        <dbReference type="ARBA" id="ARBA00022989"/>
    </source>
</evidence>
<comment type="similarity">
    <text evidence="2 6">Belongs to the 4-toluene sulfonate uptake permease (TSUP) (TC 2.A.102) family.</text>
</comment>
<sequence length="262" mass="27307">MHETALQAVLAIFAGSLVGFSLGLIGGGGSILAVPLLLYLVGLHDPHLVIGTTALAVSFNAFFNLLPHWRAGHVRWCAAIAFSIPGIIGSYLGSTLGKAINGKALLFLFAILMLVVAFNMVRNRRVTGSGGFGWRPSMLRRIIPAGLGVGLLSGFFGIGGGFLIVPGLVFSTGMSMINAIGTSLFSVGAFGLTTALNYAASGLVDWLVVVEYIAGGMAGGVLGAMLATRLSHRKEALQYIFAAVVVAVAIYMLYKNLAVLHL</sequence>
<evidence type="ECO:0000256" key="2">
    <source>
        <dbReference type="ARBA" id="ARBA00009142"/>
    </source>
</evidence>
<evidence type="ECO:0000256" key="1">
    <source>
        <dbReference type="ARBA" id="ARBA00004141"/>
    </source>
</evidence>
<keyword evidence="4 6" id="KW-1133">Transmembrane helix</keyword>
<feature type="transmembrane region" description="Helical" evidence="6">
    <location>
        <begin position="48"/>
        <end position="67"/>
    </location>
</feature>